<reference evidence="10 11" key="1">
    <citation type="submission" date="2014-04" db="EMBL/GenBank/DDBJ databases">
        <title>Marinobacterium kochiensis sp. nov., isolated from sediment sample collected from Kochi backwaters in Kerala, India.</title>
        <authorList>
            <person name="Singh A."/>
            <person name="Pinnaka A.K."/>
        </authorList>
    </citation>
    <scope>NUCLEOTIDE SEQUENCE [LARGE SCALE GENOMIC DNA]</scope>
    <source>
        <strain evidence="10 11">AK27</strain>
    </source>
</reference>
<proteinExistence type="inferred from homology"/>
<evidence type="ECO:0000256" key="5">
    <source>
        <dbReference type="ARBA" id="ARBA00022989"/>
    </source>
</evidence>
<evidence type="ECO:0000256" key="1">
    <source>
        <dbReference type="ARBA" id="ARBA00004141"/>
    </source>
</evidence>
<dbReference type="GO" id="GO:0016679">
    <property type="term" value="F:oxidoreductase activity, acting on diphenols and related substances as donors"/>
    <property type="evidence" value="ECO:0007669"/>
    <property type="project" value="TreeGrafter"/>
</dbReference>
<evidence type="ECO:0000256" key="7">
    <source>
        <dbReference type="ARBA" id="ARBA00023136"/>
    </source>
</evidence>
<feature type="transmembrane region" description="Helical" evidence="8">
    <location>
        <begin position="181"/>
        <end position="197"/>
    </location>
</feature>
<evidence type="ECO:0000256" key="8">
    <source>
        <dbReference type="HAMAP-Rule" id="MF_01207"/>
    </source>
</evidence>
<dbReference type="Pfam" id="PF01794">
    <property type="entry name" value="Ferric_reduct"/>
    <property type="match status" value="1"/>
</dbReference>
<protein>
    <recommendedName>
        <fullName evidence="8">Protein-methionine-sulfoxide reductase heme-binding subunit MsrQ</fullName>
    </recommendedName>
    <alternativeName>
        <fullName evidence="8">Flavocytochrome MsrQ</fullName>
    </alternativeName>
</protein>
<comment type="subunit">
    <text evidence="8">Heterodimer of a catalytic subunit (MsrP) and a heme-binding subunit (MsrQ).</text>
</comment>
<dbReference type="AlphaFoldDB" id="A0A081FWQ4"/>
<keyword evidence="8" id="KW-0249">Electron transport</keyword>
<dbReference type="PANTHER" id="PTHR36964:SF1">
    <property type="entry name" value="PROTEIN-METHIONINE-SULFOXIDE REDUCTASE HEME-BINDING SUBUNIT MSRQ"/>
    <property type="match status" value="1"/>
</dbReference>
<keyword evidence="3 8" id="KW-0349">Heme</keyword>
<dbReference type="OrthoDB" id="9788328at2"/>
<keyword evidence="8" id="KW-0479">Metal-binding</keyword>
<evidence type="ECO:0000259" key="9">
    <source>
        <dbReference type="Pfam" id="PF01794"/>
    </source>
</evidence>
<evidence type="ECO:0000256" key="2">
    <source>
        <dbReference type="ARBA" id="ARBA00022448"/>
    </source>
</evidence>
<dbReference type="GO" id="GO:0020037">
    <property type="term" value="F:heme binding"/>
    <property type="evidence" value="ECO:0007669"/>
    <property type="project" value="UniProtKB-UniRule"/>
</dbReference>
<keyword evidence="5 8" id="KW-1133">Transmembrane helix</keyword>
<dbReference type="InterPro" id="IPR013130">
    <property type="entry name" value="Fe3_Rdtase_TM_dom"/>
</dbReference>
<name>A0A081FWQ4_9GAMM</name>
<keyword evidence="6 8" id="KW-0408">Iron</keyword>
<dbReference type="InterPro" id="IPR022837">
    <property type="entry name" value="MsrQ-like"/>
</dbReference>
<comment type="caution">
    <text evidence="10">The sequence shown here is derived from an EMBL/GenBank/DDBJ whole genome shotgun (WGS) entry which is preliminary data.</text>
</comment>
<dbReference type="GO" id="GO:0010181">
    <property type="term" value="F:FMN binding"/>
    <property type="evidence" value="ECO:0007669"/>
    <property type="project" value="UniProtKB-UniRule"/>
</dbReference>
<keyword evidence="4 8" id="KW-0812">Transmembrane</keyword>
<evidence type="ECO:0000256" key="6">
    <source>
        <dbReference type="ARBA" id="ARBA00023004"/>
    </source>
</evidence>
<evidence type="ECO:0000313" key="10">
    <source>
        <dbReference type="EMBL" id="KEA62959.1"/>
    </source>
</evidence>
<feature type="transmembrane region" description="Helical" evidence="8">
    <location>
        <begin position="158"/>
        <end position="175"/>
    </location>
</feature>
<sequence>MVLSIADIHRSSTGRRVFWWLMFLLPLMPLAWIVFKTLEQDLGADPAQTIVTFLGLWTLRFLLITLAVTPVRRVFGWLWAQRYRRMYGLYTLFYACLHLLAFATFILGWRPDLIARELSERPYIIVGFIAWLGLVALGMTSTRGWVRRLGRRWQQLHYLVYPIAVLAMIHFAWLIRAGFGQVLFYALLLALLLGYRVKSLVKRRAGIVHPS</sequence>
<accession>A0A081FWQ4</accession>
<keyword evidence="11" id="KW-1185">Reference proteome</keyword>
<dbReference type="PATRIC" id="fig|1232683.4.peg.2880"/>
<evidence type="ECO:0000313" key="11">
    <source>
        <dbReference type="Proteomes" id="UP000028252"/>
    </source>
</evidence>
<dbReference type="Proteomes" id="UP000028252">
    <property type="component" value="Unassembled WGS sequence"/>
</dbReference>
<dbReference type="eggNOG" id="COG2717">
    <property type="taxonomic scope" value="Bacteria"/>
</dbReference>
<feature type="transmembrane region" description="Helical" evidence="8">
    <location>
        <begin position="122"/>
        <end position="146"/>
    </location>
</feature>
<dbReference type="GO" id="GO:0005886">
    <property type="term" value="C:plasma membrane"/>
    <property type="evidence" value="ECO:0007669"/>
    <property type="project" value="UniProtKB-SubCell"/>
</dbReference>
<keyword evidence="8" id="KW-0288">FMN</keyword>
<gene>
    <name evidence="8" type="primary">msrQ</name>
    <name evidence="10" type="ORF">ADIMK_2929</name>
</gene>
<dbReference type="RefSeq" id="WP_036189800.1">
    <property type="nucleotide sequence ID" value="NZ_JMQN01000043.1"/>
</dbReference>
<comment type="cofactor">
    <cofactor evidence="8">
        <name>heme b</name>
        <dbReference type="ChEBI" id="CHEBI:60344"/>
    </cofactor>
    <text evidence="8">Binds 1 heme b (iron(II)-protoporphyrin IX) group per subunit.</text>
</comment>
<evidence type="ECO:0000256" key="3">
    <source>
        <dbReference type="ARBA" id="ARBA00022617"/>
    </source>
</evidence>
<dbReference type="GO" id="GO:0009055">
    <property type="term" value="F:electron transfer activity"/>
    <property type="evidence" value="ECO:0007669"/>
    <property type="project" value="UniProtKB-UniRule"/>
</dbReference>
<feature type="transmembrane region" description="Helical" evidence="8">
    <location>
        <begin position="47"/>
        <end position="68"/>
    </location>
</feature>
<feature type="transmembrane region" description="Helical" evidence="8">
    <location>
        <begin position="89"/>
        <end position="110"/>
    </location>
</feature>
<comment type="subcellular location">
    <subcellularLocation>
        <location evidence="8">Cell membrane</location>
        <topology evidence="8">Multi-pass membrane protein</topology>
    </subcellularLocation>
    <subcellularLocation>
        <location evidence="1">Membrane</location>
        <topology evidence="1">Multi-pass membrane protein</topology>
    </subcellularLocation>
</comment>
<evidence type="ECO:0000256" key="4">
    <source>
        <dbReference type="ARBA" id="ARBA00022692"/>
    </source>
</evidence>
<comment type="cofactor">
    <cofactor evidence="8">
        <name>FMN</name>
        <dbReference type="ChEBI" id="CHEBI:58210"/>
    </cofactor>
    <text evidence="8">Binds 1 FMN per subunit.</text>
</comment>
<comment type="function">
    <text evidence="8">Part of the MsrPQ system that repairs oxidized periplasmic proteins containing methionine sulfoxide residues (Met-O), using respiratory chain electrons. Thus protects these proteins from oxidative-stress damage caused by reactive species of oxygen and chlorine generated by the host defense mechanisms. MsrPQ is essential for the maintenance of envelope integrity under bleach stress, rescuing a wide series of structurally unrelated periplasmic proteins from methionine oxidation. MsrQ provides electrons for reduction to the reductase catalytic subunit MsrP, using the quinone pool of the respiratory chain.</text>
</comment>
<keyword evidence="7 8" id="KW-0472">Membrane</keyword>
<feature type="transmembrane region" description="Helical" evidence="8">
    <location>
        <begin position="17"/>
        <end position="35"/>
    </location>
</feature>
<keyword evidence="8" id="KW-0285">Flavoprotein</keyword>
<dbReference type="GO" id="GO:0030091">
    <property type="term" value="P:protein repair"/>
    <property type="evidence" value="ECO:0007669"/>
    <property type="project" value="UniProtKB-UniRule"/>
</dbReference>
<feature type="domain" description="Ferric oxidoreductase" evidence="9">
    <location>
        <begin position="55"/>
        <end position="167"/>
    </location>
</feature>
<dbReference type="GO" id="GO:0046872">
    <property type="term" value="F:metal ion binding"/>
    <property type="evidence" value="ECO:0007669"/>
    <property type="project" value="UniProtKB-KW"/>
</dbReference>
<comment type="similarity">
    <text evidence="8">Belongs to the MsrQ family.</text>
</comment>
<dbReference type="PANTHER" id="PTHR36964">
    <property type="entry name" value="PROTEIN-METHIONINE-SULFOXIDE REDUCTASE HEME-BINDING SUBUNIT MSRQ"/>
    <property type="match status" value="1"/>
</dbReference>
<dbReference type="STRING" id="1232683.ADIMK_2929"/>
<dbReference type="HAMAP" id="MF_01207">
    <property type="entry name" value="MsrQ"/>
    <property type="match status" value="1"/>
</dbReference>
<keyword evidence="8" id="KW-1003">Cell membrane</keyword>
<keyword evidence="2 8" id="KW-0813">Transport</keyword>
<organism evidence="10 11">
    <name type="scientific">Marinobacterium lacunae</name>
    <dbReference type="NCBI Taxonomy" id="1232683"/>
    <lineage>
        <taxon>Bacteria</taxon>
        <taxon>Pseudomonadati</taxon>
        <taxon>Pseudomonadota</taxon>
        <taxon>Gammaproteobacteria</taxon>
        <taxon>Oceanospirillales</taxon>
        <taxon>Oceanospirillaceae</taxon>
        <taxon>Marinobacterium</taxon>
    </lineage>
</organism>
<dbReference type="EMBL" id="JMQN01000043">
    <property type="protein sequence ID" value="KEA62959.1"/>
    <property type="molecule type" value="Genomic_DNA"/>
</dbReference>